<proteinExistence type="predicted"/>
<dbReference type="EMBL" id="LAZR01058755">
    <property type="protein sequence ID" value="KKK69225.1"/>
    <property type="molecule type" value="Genomic_DNA"/>
</dbReference>
<feature type="non-terminal residue" evidence="1">
    <location>
        <position position="1"/>
    </location>
</feature>
<sequence>TIPTHKLNVIGDLNITGNYIIGALTGYSGYCVNMTYTGGIATNCND</sequence>
<evidence type="ECO:0000313" key="1">
    <source>
        <dbReference type="EMBL" id="KKK69225.1"/>
    </source>
</evidence>
<dbReference type="AlphaFoldDB" id="A0A0F8Y6H1"/>
<accession>A0A0F8Y6H1</accession>
<reference evidence="1" key="1">
    <citation type="journal article" date="2015" name="Nature">
        <title>Complex archaea that bridge the gap between prokaryotes and eukaryotes.</title>
        <authorList>
            <person name="Spang A."/>
            <person name="Saw J.H."/>
            <person name="Jorgensen S.L."/>
            <person name="Zaremba-Niedzwiedzka K."/>
            <person name="Martijn J."/>
            <person name="Lind A.E."/>
            <person name="van Eijk R."/>
            <person name="Schleper C."/>
            <person name="Guy L."/>
            <person name="Ettema T.J."/>
        </authorList>
    </citation>
    <scope>NUCLEOTIDE SEQUENCE</scope>
</reference>
<protein>
    <submittedName>
        <fullName evidence="1">Uncharacterized protein</fullName>
    </submittedName>
</protein>
<organism evidence="1">
    <name type="scientific">marine sediment metagenome</name>
    <dbReference type="NCBI Taxonomy" id="412755"/>
    <lineage>
        <taxon>unclassified sequences</taxon>
        <taxon>metagenomes</taxon>
        <taxon>ecological metagenomes</taxon>
    </lineage>
</organism>
<comment type="caution">
    <text evidence="1">The sequence shown here is derived from an EMBL/GenBank/DDBJ whole genome shotgun (WGS) entry which is preliminary data.</text>
</comment>
<name>A0A0F8Y6H1_9ZZZZ</name>
<gene>
    <name evidence="1" type="ORF">LCGC14_2936160</name>
</gene>